<reference evidence="2" key="1">
    <citation type="journal article" date="2020" name="Stud. Mycol.">
        <title>101 Dothideomycetes genomes: a test case for predicting lifestyles and emergence of pathogens.</title>
        <authorList>
            <person name="Haridas S."/>
            <person name="Albert R."/>
            <person name="Binder M."/>
            <person name="Bloem J."/>
            <person name="Labutti K."/>
            <person name="Salamov A."/>
            <person name="Andreopoulos B."/>
            <person name="Baker S."/>
            <person name="Barry K."/>
            <person name="Bills G."/>
            <person name="Bluhm B."/>
            <person name="Cannon C."/>
            <person name="Castanera R."/>
            <person name="Culley D."/>
            <person name="Daum C."/>
            <person name="Ezra D."/>
            <person name="Gonzalez J."/>
            <person name="Henrissat B."/>
            <person name="Kuo A."/>
            <person name="Liang C."/>
            <person name="Lipzen A."/>
            <person name="Lutzoni F."/>
            <person name="Magnuson J."/>
            <person name="Mondo S."/>
            <person name="Nolan M."/>
            <person name="Ohm R."/>
            <person name="Pangilinan J."/>
            <person name="Park H.-J."/>
            <person name="Ramirez L."/>
            <person name="Alfaro M."/>
            <person name="Sun H."/>
            <person name="Tritt A."/>
            <person name="Yoshinaga Y."/>
            <person name="Zwiers L.-H."/>
            <person name="Turgeon B."/>
            <person name="Goodwin S."/>
            <person name="Spatafora J."/>
            <person name="Crous P."/>
            <person name="Grigoriev I."/>
        </authorList>
    </citation>
    <scope>NUCLEOTIDE SEQUENCE</scope>
    <source>
        <strain evidence="2">CBS 175.79</strain>
    </source>
</reference>
<gene>
    <name evidence="2" type="ORF">BU24DRAFT_124082</name>
</gene>
<name>A0A6A5Y526_9PLEO</name>
<feature type="region of interest" description="Disordered" evidence="1">
    <location>
        <begin position="115"/>
        <end position="166"/>
    </location>
</feature>
<dbReference type="AlphaFoldDB" id="A0A6A5Y526"/>
<dbReference type="RefSeq" id="XP_033387973.1">
    <property type="nucleotide sequence ID" value="XM_033520926.1"/>
</dbReference>
<evidence type="ECO:0000313" key="3">
    <source>
        <dbReference type="Proteomes" id="UP000799778"/>
    </source>
</evidence>
<evidence type="ECO:0000256" key="1">
    <source>
        <dbReference type="SAM" id="MobiDB-lite"/>
    </source>
</evidence>
<sequence>MRIKKRRPFISNPCPVIEGCCWQGDAHSLQTDKPRKSFTIVQRRETYPTTGSFRNHGVKWYRLHPHPQSSSSGRYSIMMLILILYNIHSSHNPSSIPPSFAATLKLLDPKHHDSSTLWHLSTSPSPSHPEQSPQPQAHSRSHTNSSSSSPFPPPYTPHVNPAFLPPSPSFPQPSFLLQSSPSFYPFTSFSLAPTAED</sequence>
<dbReference type="EMBL" id="ML978067">
    <property type="protein sequence ID" value="KAF2019634.1"/>
    <property type="molecule type" value="Genomic_DNA"/>
</dbReference>
<evidence type="ECO:0000313" key="2">
    <source>
        <dbReference type="EMBL" id="KAF2019634.1"/>
    </source>
</evidence>
<organism evidence="2 3">
    <name type="scientific">Aaosphaeria arxii CBS 175.79</name>
    <dbReference type="NCBI Taxonomy" id="1450172"/>
    <lineage>
        <taxon>Eukaryota</taxon>
        <taxon>Fungi</taxon>
        <taxon>Dikarya</taxon>
        <taxon>Ascomycota</taxon>
        <taxon>Pezizomycotina</taxon>
        <taxon>Dothideomycetes</taxon>
        <taxon>Pleosporomycetidae</taxon>
        <taxon>Pleosporales</taxon>
        <taxon>Pleosporales incertae sedis</taxon>
        <taxon>Aaosphaeria</taxon>
    </lineage>
</organism>
<protein>
    <submittedName>
        <fullName evidence="2">Uncharacterized protein</fullName>
    </submittedName>
</protein>
<keyword evidence="3" id="KW-1185">Reference proteome</keyword>
<proteinExistence type="predicted"/>
<accession>A0A6A5Y526</accession>
<dbReference type="GeneID" id="54278323"/>
<dbReference type="Proteomes" id="UP000799778">
    <property type="component" value="Unassembled WGS sequence"/>
</dbReference>
<feature type="compositionally biased region" description="Low complexity" evidence="1">
    <location>
        <begin position="121"/>
        <end position="149"/>
    </location>
</feature>